<proteinExistence type="predicted"/>
<name>A0A6J6HY14_9ZZZZ</name>
<dbReference type="AlphaFoldDB" id="A0A6J6HY14"/>
<protein>
    <submittedName>
        <fullName evidence="2">Unannotated protein</fullName>
    </submittedName>
</protein>
<gene>
    <name evidence="1" type="ORF">UFOPK1808_01242</name>
    <name evidence="2" type="ORF">UFOPK1889_00747</name>
</gene>
<organism evidence="2">
    <name type="scientific">freshwater metagenome</name>
    <dbReference type="NCBI Taxonomy" id="449393"/>
    <lineage>
        <taxon>unclassified sequences</taxon>
        <taxon>metagenomes</taxon>
        <taxon>ecological metagenomes</taxon>
    </lineage>
</organism>
<evidence type="ECO:0000313" key="1">
    <source>
        <dbReference type="EMBL" id="CAB4608964.1"/>
    </source>
</evidence>
<reference evidence="2" key="1">
    <citation type="submission" date="2020-05" db="EMBL/GenBank/DDBJ databases">
        <authorList>
            <person name="Chiriac C."/>
            <person name="Salcher M."/>
            <person name="Ghai R."/>
            <person name="Kavagutti S V."/>
        </authorList>
    </citation>
    <scope>NUCLEOTIDE SEQUENCE</scope>
</reference>
<dbReference type="EMBL" id="CAEZUL010000176">
    <property type="protein sequence ID" value="CAB4608964.1"/>
    <property type="molecule type" value="Genomic_DNA"/>
</dbReference>
<accession>A0A6J6HY14</accession>
<evidence type="ECO:0000313" key="2">
    <source>
        <dbReference type="EMBL" id="CAB4618991.1"/>
    </source>
</evidence>
<dbReference type="EMBL" id="CAEZUZ010000115">
    <property type="protein sequence ID" value="CAB4618991.1"/>
    <property type="molecule type" value="Genomic_DNA"/>
</dbReference>
<sequence length="51" mass="5699">MEERAAFLVRGLAATSFEVEDPDEQEVAVRTSATTSGKDNFFNFMKLLVTE</sequence>